<keyword evidence="1" id="KW-0812">Transmembrane</keyword>
<dbReference type="EMBL" id="FNPH01000003">
    <property type="protein sequence ID" value="SDY71041.1"/>
    <property type="molecule type" value="Genomic_DNA"/>
</dbReference>
<feature type="domain" description="Protein-glutamine gamma-glutamyltransferase-like C-terminal" evidence="2">
    <location>
        <begin position="128"/>
        <end position="196"/>
    </location>
</feature>
<reference evidence="3" key="1">
    <citation type="submission" date="2016-10" db="EMBL/GenBank/DDBJ databases">
        <authorList>
            <person name="de Groot N.N."/>
        </authorList>
    </citation>
    <scope>NUCLEOTIDE SEQUENCE [LARGE SCALE GENOMIC DNA]</scope>
    <source>
        <strain evidence="3">DSM 45245</strain>
    </source>
</reference>
<evidence type="ECO:0000313" key="3">
    <source>
        <dbReference type="EMBL" id="SDY71041.1"/>
    </source>
</evidence>
<dbReference type="AlphaFoldDB" id="A0A1H3M2W9"/>
<keyword evidence="4" id="KW-1185">Reference proteome</keyword>
<feature type="transmembrane region" description="Helical" evidence="1">
    <location>
        <begin position="20"/>
        <end position="41"/>
    </location>
</feature>
<evidence type="ECO:0000256" key="1">
    <source>
        <dbReference type="SAM" id="Phobius"/>
    </source>
</evidence>
<dbReference type="InterPro" id="IPR025403">
    <property type="entry name" value="TgpA-like_C"/>
</dbReference>
<protein>
    <recommendedName>
        <fullName evidence="2">Protein-glutamine gamma-glutamyltransferase-like C-terminal domain-containing protein</fullName>
    </recommendedName>
</protein>
<organism evidence="3 4">
    <name type="scientific">Micromonospora pattaloongensis</name>
    <dbReference type="NCBI Taxonomy" id="405436"/>
    <lineage>
        <taxon>Bacteria</taxon>
        <taxon>Bacillati</taxon>
        <taxon>Actinomycetota</taxon>
        <taxon>Actinomycetes</taxon>
        <taxon>Micromonosporales</taxon>
        <taxon>Micromonosporaceae</taxon>
        <taxon>Micromonospora</taxon>
    </lineage>
</organism>
<gene>
    <name evidence="3" type="ORF">SAMN05444365_103211</name>
</gene>
<dbReference type="Proteomes" id="UP000242415">
    <property type="component" value="Unassembled WGS sequence"/>
</dbReference>
<evidence type="ECO:0000259" key="2">
    <source>
        <dbReference type="Pfam" id="PF13559"/>
    </source>
</evidence>
<evidence type="ECO:0000313" key="4">
    <source>
        <dbReference type="Proteomes" id="UP000242415"/>
    </source>
</evidence>
<accession>A0A1H3M2W9</accession>
<dbReference type="STRING" id="405436.SAMN05444365_103211"/>
<sequence length="215" mass="24026">MTFSRWWTETVASLGDLVPLPLVALILLAAAALAAAGWFWFPAWVPRRLPRWRAATLRWRPRRPRWRIHWPRWRWPRRRRARATAPAEAPRSAPGADQLPELPPATLAALADRLAAQGRYAEAVRERLRAMARQLVDRRVVAHRPGWTVTELAGAAGRAAPAVAAPLEAATGIFSELWYGQRPAGPEHDARMRALADQLDRALRAPHAAATGDRP</sequence>
<dbReference type="Pfam" id="PF13559">
    <property type="entry name" value="DUF4129"/>
    <property type="match status" value="1"/>
</dbReference>
<proteinExistence type="predicted"/>
<keyword evidence="1" id="KW-0472">Membrane</keyword>
<name>A0A1H3M2W9_9ACTN</name>
<dbReference type="OrthoDB" id="3389322at2"/>
<dbReference type="RefSeq" id="WP_091555028.1">
    <property type="nucleotide sequence ID" value="NZ_FNPH01000003.1"/>
</dbReference>
<keyword evidence="1" id="KW-1133">Transmembrane helix</keyword>